<accession>A0ABZ2YQ04</accession>
<keyword evidence="1" id="KW-1133">Transmembrane helix</keyword>
<dbReference type="Proteomes" id="UP001485459">
    <property type="component" value="Chromosome"/>
</dbReference>
<keyword evidence="1" id="KW-0812">Transmembrane</keyword>
<keyword evidence="1" id="KW-0472">Membrane</keyword>
<feature type="transmembrane region" description="Helical" evidence="1">
    <location>
        <begin position="52"/>
        <end position="68"/>
    </location>
</feature>
<organism evidence="2 3">
    <name type="scientific">Chitinophaga pollutisoli</name>
    <dbReference type="NCBI Taxonomy" id="3133966"/>
    <lineage>
        <taxon>Bacteria</taxon>
        <taxon>Pseudomonadati</taxon>
        <taxon>Bacteroidota</taxon>
        <taxon>Chitinophagia</taxon>
        <taxon>Chitinophagales</taxon>
        <taxon>Chitinophagaceae</taxon>
        <taxon>Chitinophaga</taxon>
    </lineage>
</organism>
<sequence length="156" mass="18269">MTHVTSKFNSYAYTVMLTPVFLPALGVAFVFFMSHRSILFPLFDGYVPDTTMLFYVTTVFCLVMWYFGGRKWTVRVEISDYSIRKTTFYGLGKSREWPLKELEGYVIRERHVKGYGMVEDLLVKKDGRTVLRIVQPVFRNYGALREAVTTQLKRTY</sequence>
<proteinExistence type="predicted"/>
<feature type="transmembrane region" description="Helical" evidence="1">
    <location>
        <begin position="12"/>
        <end position="32"/>
    </location>
</feature>
<evidence type="ECO:0008006" key="4">
    <source>
        <dbReference type="Google" id="ProtNLM"/>
    </source>
</evidence>
<name>A0ABZ2YQ04_9BACT</name>
<evidence type="ECO:0000313" key="2">
    <source>
        <dbReference type="EMBL" id="WZN41598.1"/>
    </source>
</evidence>
<keyword evidence="3" id="KW-1185">Reference proteome</keyword>
<evidence type="ECO:0000313" key="3">
    <source>
        <dbReference type="Proteomes" id="UP001485459"/>
    </source>
</evidence>
<dbReference type="EMBL" id="CP149822">
    <property type="protein sequence ID" value="WZN41598.1"/>
    <property type="molecule type" value="Genomic_DNA"/>
</dbReference>
<dbReference type="RefSeq" id="WP_341836447.1">
    <property type="nucleotide sequence ID" value="NZ_CP149822.1"/>
</dbReference>
<evidence type="ECO:0000256" key="1">
    <source>
        <dbReference type="SAM" id="Phobius"/>
    </source>
</evidence>
<gene>
    <name evidence="2" type="ORF">WJU16_00915</name>
</gene>
<protein>
    <recommendedName>
        <fullName evidence="4">PH domain-containing protein</fullName>
    </recommendedName>
</protein>
<reference evidence="3" key="1">
    <citation type="submission" date="2024-03" db="EMBL/GenBank/DDBJ databases">
        <title>Chitinophaga horti sp. nov., isolated from garden soil.</title>
        <authorList>
            <person name="Lee D.S."/>
            <person name="Han D.M."/>
            <person name="Baek J.H."/>
            <person name="Choi D.G."/>
            <person name="Jeon J.H."/>
            <person name="Jeon C.O."/>
        </authorList>
    </citation>
    <scope>NUCLEOTIDE SEQUENCE [LARGE SCALE GENOMIC DNA]</scope>
    <source>
        <strain evidence="3">GPA1</strain>
    </source>
</reference>